<dbReference type="Gene3D" id="3.30.40.10">
    <property type="entry name" value="Zinc/RING finger domain, C3HC4 (zinc finger)"/>
    <property type="match status" value="1"/>
</dbReference>
<feature type="signal peptide" evidence="15">
    <location>
        <begin position="1"/>
        <end position="24"/>
    </location>
</feature>
<evidence type="ECO:0000256" key="5">
    <source>
        <dbReference type="ARBA" id="ARBA00022692"/>
    </source>
</evidence>
<feature type="compositionally biased region" description="Acidic residues" evidence="13">
    <location>
        <begin position="407"/>
        <end position="421"/>
    </location>
</feature>
<gene>
    <name evidence="17" type="ORF">PHISCL_06185</name>
</gene>
<evidence type="ECO:0000256" key="11">
    <source>
        <dbReference type="ARBA" id="ARBA00023136"/>
    </source>
</evidence>
<keyword evidence="18" id="KW-1185">Reference proteome</keyword>
<keyword evidence="10 14" id="KW-1133">Transmembrane helix</keyword>
<comment type="catalytic activity">
    <reaction evidence="1">
        <text>S-ubiquitinyl-[E2 ubiquitin-conjugating enzyme]-L-cysteine + [acceptor protein]-L-lysine = [E2 ubiquitin-conjugating enzyme]-L-cysteine + N(6)-ubiquitinyl-[acceptor protein]-L-lysine.</text>
        <dbReference type="EC" id="2.3.2.27"/>
    </reaction>
</comment>
<feature type="domain" description="RING-type" evidence="16">
    <location>
        <begin position="357"/>
        <end position="399"/>
    </location>
</feature>
<keyword evidence="11 14" id="KW-0472">Membrane</keyword>
<evidence type="ECO:0000256" key="4">
    <source>
        <dbReference type="ARBA" id="ARBA00022679"/>
    </source>
</evidence>
<keyword evidence="4" id="KW-0808">Transferase</keyword>
<evidence type="ECO:0000256" key="15">
    <source>
        <dbReference type="SAM" id="SignalP"/>
    </source>
</evidence>
<dbReference type="PROSITE" id="PS50089">
    <property type="entry name" value="ZF_RING_2"/>
    <property type="match status" value="1"/>
</dbReference>
<dbReference type="GO" id="GO:0008270">
    <property type="term" value="F:zinc ion binding"/>
    <property type="evidence" value="ECO:0007669"/>
    <property type="project" value="UniProtKB-KW"/>
</dbReference>
<dbReference type="OrthoDB" id="8062037at2759"/>
<feature type="compositionally biased region" description="Basic and acidic residues" evidence="13">
    <location>
        <begin position="324"/>
        <end position="340"/>
    </location>
</feature>
<feature type="region of interest" description="Disordered" evidence="13">
    <location>
        <begin position="280"/>
        <end position="354"/>
    </location>
</feature>
<feature type="region of interest" description="Disordered" evidence="13">
    <location>
        <begin position="470"/>
        <end position="516"/>
    </location>
</feature>
<keyword evidence="7 12" id="KW-0863">Zinc-finger</keyword>
<feature type="compositionally biased region" description="Basic and acidic residues" evidence="13">
    <location>
        <begin position="497"/>
        <end position="516"/>
    </location>
</feature>
<evidence type="ECO:0000256" key="10">
    <source>
        <dbReference type="ARBA" id="ARBA00022989"/>
    </source>
</evidence>
<evidence type="ECO:0000256" key="8">
    <source>
        <dbReference type="ARBA" id="ARBA00022786"/>
    </source>
</evidence>
<keyword evidence="5 14" id="KW-0812">Transmembrane</keyword>
<keyword evidence="9" id="KW-0862">Zinc</keyword>
<dbReference type="CDD" id="cd16454">
    <property type="entry name" value="RING-H2_PA-TM-RING"/>
    <property type="match status" value="1"/>
</dbReference>
<proteinExistence type="predicted"/>
<accession>A0A3A2ZFV8</accession>
<dbReference type="AlphaFoldDB" id="A0A3A2ZFV8"/>
<feature type="transmembrane region" description="Helical" evidence="14">
    <location>
        <begin position="219"/>
        <end position="241"/>
    </location>
</feature>
<dbReference type="GO" id="GO:0006511">
    <property type="term" value="P:ubiquitin-dependent protein catabolic process"/>
    <property type="evidence" value="ECO:0007669"/>
    <property type="project" value="TreeGrafter"/>
</dbReference>
<evidence type="ECO:0000313" key="18">
    <source>
        <dbReference type="Proteomes" id="UP000266188"/>
    </source>
</evidence>
<evidence type="ECO:0000256" key="14">
    <source>
        <dbReference type="SAM" id="Phobius"/>
    </source>
</evidence>
<sequence>MILLSSFFSPPLLLLLFLLTSSLALPAVSNVVPSNSTADLSWIGRKRFNLQSSQIHLPSNNIVLLPLTEALVNLSSDQLAAFNATGDLVLVDATNSVSLASSDLALISCDRSAYPGLLDATETFTYVVTASEKPAAIVLYTTVGRHCNYLSSDDHSSSPFPNVFTLVNPHLADSIESQLTSDGQKASATILADKMSFVSATTPQSPGGEKADSPNTAMIILYSITGIITALFLGIIITGAVRAHRHPERYGPRYAAGRPRQSRARGIARAMLETIPIVKFGDANDGQPDVVKGDVELGTDLEDSGPEHSPERQQTNTQETTGKPTEEQKHSKTDTSEDKPTSAPPSDPSPDSGNFSCPICTDDFVKGQDIRLLPCNHQFHPDCIDPWLVNVSGTCPLCRIDLNPPQADEDEEGEAENDAETPQDGHAEQSTGDGQQNRQHRRFGDYLHGTLNARRMRDASVEERLAALRGMREVNRENAEEESAEEAQGRRRRLTSRLRERFRIRTRAHESADSAE</sequence>
<dbReference type="PANTHER" id="PTHR45977:SF4">
    <property type="entry name" value="RING-TYPE DOMAIN-CONTAINING PROTEIN"/>
    <property type="match status" value="1"/>
</dbReference>
<evidence type="ECO:0000256" key="2">
    <source>
        <dbReference type="ARBA" id="ARBA00004141"/>
    </source>
</evidence>
<dbReference type="GO" id="GO:0061630">
    <property type="term" value="F:ubiquitin protein ligase activity"/>
    <property type="evidence" value="ECO:0007669"/>
    <property type="project" value="UniProtKB-EC"/>
</dbReference>
<keyword evidence="15" id="KW-0732">Signal</keyword>
<dbReference type="InterPro" id="IPR013083">
    <property type="entry name" value="Znf_RING/FYVE/PHD"/>
</dbReference>
<dbReference type="GO" id="GO:0016020">
    <property type="term" value="C:membrane"/>
    <property type="evidence" value="ECO:0007669"/>
    <property type="project" value="UniProtKB-SubCell"/>
</dbReference>
<dbReference type="SMART" id="SM00184">
    <property type="entry name" value="RING"/>
    <property type="match status" value="1"/>
</dbReference>
<name>A0A3A2ZFV8_9EURO</name>
<comment type="caution">
    <text evidence="17">The sequence shown here is derived from an EMBL/GenBank/DDBJ whole genome shotgun (WGS) entry which is preliminary data.</text>
</comment>
<evidence type="ECO:0000259" key="16">
    <source>
        <dbReference type="PROSITE" id="PS50089"/>
    </source>
</evidence>
<feature type="compositionally biased region" description="Polar residues" evidence="13">
    <location>
        <begin position="312"/>
        <end position="323"/>
    </location>
</feature>
<evidence type="ECO:0000256" key="12">
    <source>
        <dbReference type="PROSITE-ProRule" id="PRU00175"/>
    </source>
</evidence>
<reference evidence="18" key="1">
    <citation type="submission" date="2017-02" db="EMBL/GenBank/DDBJ databases">
        <authorList>
            <person name="Tafer H."/>
            <person name="Lopandic K."/>
        </authorList>
    </citation>
    <scope>NUCLEOTIDE SEQUENCE [LARGE SCALE GENOMIC DNA]</scope>
    <source>
        <strain evidence="18">CBS 366.77</strain>
    </source>
</reference>
<keyword evidence="6" id="KW-0479">Metal-binding</keyword>
<evidence type="ECO:0000256" key="7">
    <source>
        <dbReference type="ARBA" id="ARBA00022771"/>
    </source>
</evidence>
<evidence type="ECO:0000256" key="6">
    <source>
        <dbReference type="ARBA" id="ARBA00022723"/>
    </source>
</evidence>
<dbReference type="PANTHER" id="PTHR45977">
    <property type="entry name" value="TARGET OF ERK KINASE MPK-1"/>
    <property type="match status" value="1"/>
</dbReference>
<dbReference type="Proteomes" id="UP000266188">
    <property type="component" value="Unassembled WGS sequence"/>
</dbReference>
<feature type="chain" id="PRO_5017381031" description="RING-type E3 ubiquitin transferase" evidence="15">
    <location>
        <begin position="25"/>
        <end position="516"/>
    </location>
</feature>
<dbReference type="Pfam" id="PF13639">
    <property type="entry name" value="zf-RING_2"/>
    <property type="match status" value="1"/>
</dbReference>
<evidence type="ECO:0000256" key="13">
    <source>
        <dbReference type="SAM" id="MobiDB-lite"/>
    </source>
</evidence>
<evidence type="ECO:0000256" key="3">
    <source>
        <dbReference type="ARBA" id="ARBA00012483"/>
    </source>
</evidence>
<comment type="subcellular location">
    <subcellularLocation>
        <location evidence="2">Membrane</location>
        <topology evidence="2">Multi-pass membrane protein</topology>
    </subcellularLocation>
</comment>
<feature type="compositionally biased region" description="Polar residues" evidence="13">
    <location>
        <begin position="428"/>
        <end position="437"/>
    </location>
</feature>
<evidence type="ECO:0000313" key="17">
    <source>
        <dbReference type="EMBL" id="RJE21490.1"/>
    </source>
</evidence>
<evidence type="ECO:0000256" key="9">
    <source>
        <dbReference type="ARBA" id="ARBA00022833"/>
    </source>
</evidence>
<dbReference type="InterPro" id="IPR001841">
    <property type="entry name" value="Znf_RING"/>
</dbReference>
<keyword evidence="8" id="KW-0833">Ubl conjugation pathway</keyword>
<protein>
    <recommendedName>
        <fullName evidence="3">RING-type E3 ubiquitin transferase</fullName>
        <ecNumber evidence="3">2.3.2.27</ecNumber>
    </recommendedName>
</protein>
<dbReference type="SUPFAM" id="SSF57850">
    <property type="entry name" value="RING/U-box"/>
    <property type="match status" value="1"/>
</dbReference>
<dbReference type="EMBL" id="MVGC01000225">
    <property type="protein sequence ID" value="RJE21490.1"/>
    <property type="molecule type" value="Genomic_DNA"/>
</dbReference>
<dbReference type="EC" id="2.3.2.27" evidence="3"/>
<feature type="region of interest" description="Disordered" evidence="13">
    <location>
        <begin position="405"/>
        <end position="442"/>
    </location>
</feature>
<evidence type="ECO:0000256" key="1">
    <source>
        <dbReference type="ARBA" id="ARBA00000900"/>
    </source>
</evidence>
<dbReference type="STRING" id="2070753.A0A3A2ZFV8"/>
<dbReference type="GO" id="GO:0016567">
    <property type="term" value="P:protein ubiquitination"/>
    <property type="evidence" value="ECO:0007669"/>
    <property type="project" value="TreeGrafter"/>
</dbReference>
<organism evidence="17 18">
    <name type="scientific">Aspergillus sclerotialis</name>
    <dbReference type="NCBI Taxonomy" id="2070753"/>
    <lineage>
        <taxon>Eukaryota</taxon>
        <taxon>Fungi</taxon>
        <taxon>Dikarya</taxon>
        <taxon>Ascomycota</taxon>
        <taxon>Pezizomycotina</taxon>
        <taxon>Eurotiomycetes</taxon>
        <taxon>Eurotiomycetidae</taxon>
        <taxon>Eurotiales</taxon>
        <taxon>Aspergillaceae</taxon>
        <taxon>Aspergillus</taxon>
        <taxon>Aspergillus subgen. Polypaecilum</taxon>
    </lineage>
</organism>